<comment type="caution">
    <text evidence="2">The sequence shown here is derived from an EMBL/GenBank/DDBJ whole genome shotgun (WGS) entry which is preliminary data.</text>
</comment>
<organism evidence="2 3">
    <name type="scientific">Bos mutus</name>
    <name type="common">wild yak</name>
    <dbReference type="NCBI Taxonomy" id="72004"/>
    <lineage>
        <taxon>Eukaryota</taxon>
        <taxon>Metazoa</taxon>
        <taxon>Chordata</taxon>
        <taxon>Craniata</taxon>
        <taxon>Vertebrata</taxon>
        <taxon>Euteleostomi</taxon>
        <taxon>Mammalia</taxon>
        <taxon>Eutheria</taxon>
        <taxon>Laurasiatheria</taxon>
        <taxon>Artiodactyla</taxon>
        <taxon>Ruminantia</taxon>
        <taxon>Pecora</taxon>
        <taxon>Bovidae</taxon>
        <taxon>Bovinae</taxon>
        <taxon>Bos</taxon>
    </lineage>
</organism>
<feature type="compositionally biased region" description="Polar residues" evidence="1">
    <location>
        <begin position="8"/>
        <end position="17"/>
    </location>
</feature>
<reference evidence="2" key="1">
    <citation type="submission" date="2019-10" db="EMBL/GenBank/DDBJ databases">
        <title>The sequence and de novo assembly of the wild yak genome.</title>
        <authorList>
            <person name="Liu Y."/>
        </authorList>
    </citation>
    <scope>NUCLEOTIDE SEQUENCE [LARGE SCALE GENOMIC DNA]</scope>
    <source>
        <strain evidence="2">WY2019</strain>
    </source>
</reference>
<keyword evidence="3" id="KW-1185">Reference proteome</keyword>
<feature type="region of interest" description="Disordered" evidence="1">
    <location>
        <begin position="1"/>
        <end position="43"/>
    </location>
</feature>
<gene>
    <name evidence="2" type="ORF">E5288_WYG009336</name>
</gene>
<proteinExistence type="predicted"/>
<name>A0A6B0S3S7_9CETA</name>
<sequence length="213" mass="23112">MSEERSSETTCARTLNKPTAHPEMFQQTYKTPPPSCPVSGPKVHHRTTYNLELEGAPMMNMGLNEKNVQSPMECDANLLSLLCFSIRGRTVVTLLGLSQGQRILPADRGYHLLLLPESQVKVGNNAFMCKLTVDPSDTTSLSFNSLIGMGTCCSAFLKFTENQCALATGHGSVSGSFCLLEVQRDNKSGREALDVAGEGHLQDAIRMKGPPHA</sequence>
<dbReference type="AlphaFoldDB" id="A0A6B0S3S7"/>
<evidence type="ECO:0000313" key="3">
    <source>
        <dbReference type="Proteomes" id="UP000322234"/>
    </source>
</evidence>
<evidence type="ECO:0000256" key="1">
    <source>
        <dbReference type="SAM" id="MobiDB-lite"/>
    </source>
</evidence>
<accession>A0A6B0S3S7</accession>
<evidence type="ECO:0000313" key="2">
    <source>
        <dbReference type="EMBL" id="MXQ95607.1"/>
    </source>
</evidence>
<dbReference type="Proteomes" id="UP000322234">
    <property type="component" value="Unassembled WGS sequence"/>
</dbReference>
<dbReference type="EMBL" id="VBQZ03000141">
    <property type="protein sequence ID" value="MXQ95607.1"/>
    <property type="molecule type" value="Genomic_DNA"/>
</dbReference>
<protein>
    <submittedName>
        <fullName evidence="2">Uncharacterized protein</fullName>
    </submittedName>
</protein>